<reference evidence="1" key="1">
    <citation type="submission" date="2018-05" db="EMBL/GenBank/DDBJ databases">
        <authorList>
            <person name="Lanie J.A."/>
            <person name="Ng W.-L."/>
            <person name="Kazmierczak K.M."/>
            <person name="Andrzejewski T.M."/>
            <person name="Davidsen T.M."/>
            <person name="Wayne K.J."/>
            <person name="Tettelin H."/>
            <person name="Glass J.I."/>
            <person name="Rusch D."/>
            <person name="Podicherti R."/>
            <person name="Tsui H.-C.T."/>
            <person name="Winkler M.E."/>
        </authorList>
    </citation>
    <scope>NUCLEOTIDE SEQUENCE</scope>
</reference>
<organism evidence="1">
    <name type="scientific">marine metagenome</name>
    <dbReference type="NCBI Taxonomy" id="408172"/>
    <lineage>
        <taxon>unclassified sequences</taxon>
        <taxon>metagenomes</taxon>
        <taxon>ecological metagenomes</taxon>
    </lineage>
</organism>
<accession>A0A382QL24</accession>
<dbReference type="AlphaFoldDB" id="A0A382QL24"/>
<dbReference type="EMBL" id="UINC01115279">
    <property type="protein sequence ID" value="SVC86184.1"/>
    <property type="molecule type" value="Genomic_DNA"/>
</dbReference>
<proteinExistence type="predicted"/>
<protein>
    <submittedName>
        <fullName evidence="1">Uncharacterized protein</fullName>
    </submittedName>
</protein>
<gene>
    <name evidence="1" type="ORF">METZ01_LOCUS339038</name>
</gene>
<name>A0A382QL24_9ZZZZ</name>
<feature type="non-terminal residue" evidence="1">
    <location>
        <position position="1"/>
    </location>
</feature>
<sequence>SEVQVLPDPPRTTNRERVSEIFTLKPFFLII</sequence>
<evidence type="ECO:0000313" key="1">
    <source>
        <dbReference type="EMBL" id="SVC86184.1"/>
    </source>
</evidence>